<dbReference type="KEGG" id="fpl:Ferp_0418"/>
<dbReference type="STRING" id="589924.Ferp_0418"/>
<keyword evidence="2" id="KW-1185">Reference proteome</keyword>
<evidence type="ECO:0000313" key="1">
    <source>
        <dbReference type="EMBL" id="ADC64595.1"/>
    </source>
</evidence>
<evidence type="ECO:0000313" key="2">
    <source>
        <dbReference type="Proteomes" id="UP000002613"/>
    </source>
</evidence>
<organism evidence="1 2">
    <name type="scientific">Ferroglobus placidus (strain DSM 10642 / AEDII12DO)</name>
    <dbReference type="NCBI Taxonomy" id="589924"/>
    <lineage>
        <taxon>Archaea</taxon>
        <taxon>Methanobacteriati</taxon>
        <taxon>Methanobacteriota</taxon>
        <taxon>Archaeoglobi</taxon>
        <taxon>Archaeoglobales</taxon>
        <taxon>Archaeoglobaceae</taxon>
        <taxon>Ferroglobus</taxon>
    </lineage>
</organism>
<protein>
    <submittedName>
        <fullName evidence="1">Uncharacterized protein</fullName>
    </submittedName>
</protein>
<sequence>MSIIPVLLSIVGQSDAVFDNFGFCYTGFSIVTSNALIQKDFEILGEVTINRLIHMLLLIY</sequence>
<dbReference type="EMBL" id="CP001899">
    <property type="protein sequence ID" value="ADC64595.1"/>
    <property type="molecule type" value="Genomic_DNA"/>
</dbReference>
<reference evidence="2" key="1">
    <citation type="submission" date="2010-02" db="EMBL/GenBank/DDBJ databases">
        <title>Complete sequence of Ferroglobus placidus DSM 10642.</title>
        <authorList>
            <consortium name="US DOE Joint Genome Institute"/>
            <person name="Lucas S."/>
            <person name="Copeland A."/>
            <person name="Lapidus A."/>
            <person name="Cheng J.-F."/>
            <person name="Bruce D."/>
            <person name="Goodwin L."/>
            <person name="Pitluck S."/>
            <person name="Saunders E."/>
            <person name="Brettin T."/>
            <person name="Detter J.C."/>
            <person name="Han C."/>
            <person name="Tapia R."/>
            <person name="Larimer F."/>
            <person name="Land M."/>
            <person name="Hauser L."/>
            <person name="Kyrpides N."/>
            <person name="Ivanova N."/>
            <person name="Holmes D."/>
            <person name="Lovley D."/>
            <person name="Kyrpides N."/>
            <person name="Anderson I.J."/>
            <person name="Woyke T."/>
        </authorList>
    </citation>
    <scope>NUCLEOTIDE SEQUENCE [LARGE SCALE GENOMIC DNA]</scope>
    <source>
        <strain evidence="2">DSM 10642 / AEDII12DO</strain>
    </source>
</reference>
<dbReference type="AlphaFoldDB" id="D3S2W2"/>
<reference evidence="1 2" key="2">
    <citation type="journal article" date="2011" name="Stand. Genomic Sci.">
        <title>Complete genome sequence of Ferroglobus placidus AEDII12DO.</title>
        <authorList>
            <person name="Anderson I."/>
            <person name="Risso C."/>
            <person name="Holmes D."/>
            <person name="Lucas S."/>
            <person name="Copeland A."/>
            <person name="Lapidus A."/>
            <person name="Cheng J.F."/>
            <person name="Bruce D."/>
            <person name="Goodwin L."/>
            <person name="Pitluck S."/>
            <person name="Saunders E."/>
            <person name="Brettin T."/>
            <person name="Detter J.C."/>
            <person name="Han C."/>
            <person name="Tapia R."/>
            <person name="Larimer F."/>
            <person name="Land M."/>
            <person name="Hauser L."/>
            <person name="Woyke T."/>
            <person name="Lovley D."/>
            <person name="Kyrpides N."/>
            <person name="Ivanova N."/>
        </authorList>
    </citation>
    <scope>NUCLEOTIDE SEQUENCE [LARGE SCALE GENOMIC DNA]</scope>
    <source>
        <strain evidence="2">DSM 10642 / AEDII12DO</strain>
    </source>
</reference>
<name>D3S2W2_FERPA</name>
<accession>D3S2W2</accession>
<dbReference type="Proteomes" id="UP000002613">
    <property type="component" value="Chromosome"/>
</dbReference>
<gene>
    <name evidence="1" type="ordered locus">Ferp_0418</name>
</gene>
<dbReference type="PaxDb" id="589924-Ferp_0418"/>
<dbReference type="HOGENOM" id="CLU_2930058_0_0_2"/>
<proteinExistence type="predicted"/>